<feature type="compositionally biased region" description="Polar residues" evidence="3">
    <location>
        <begin position="1339"/>
        <end position="1350"/>
    </location>
</feature>
<dbReference type="PANTHER" id="PTHR23278">
    <property type="entry name" value="SIDESTEP PROTEIN"/>
    <property type="match status" value="1"/>
</dbReference>
<feature type="domain" description="Ig-like" evidence="5">
    <location>
        <begin position="297"/>
        <end position="391"/>
    </location>
</feature>
<feature type="domain" description="Ig-like" evidence="5">
    <location>
        <begin position="533"/>
        <end position="651"/>
    </location>
</feature>
<feature type="compositionally biased region" description="Polar residues" evidence="3">
    <location>
        <begin position="1046"/>
        <end position="1064"/>
    </location>
</feature>
<feature type="region of interest" description="Disordered" evidence="3">
    <location>
        <begin position="960"/>
        <end position="1094"/>
    </location>
</feature>
<feature type="compositionally biased region" description="Polar residues" evidence="3">
    <location>
        <begin position="1471"/>
        <end position="1490"/>
    </location>
</feature>
<sequence>LVRRYDVLGLAGENVHLPCEVDKASCGDFHSIKWYKGNDRVFIFSDTANVKRAEGPLLDRTHISSFSDSHKSSSSSRTDFHYAANGTESSLEIFPLRTEDEGLYKCEITYLAVREACSVVQFVNLTTHALPKYLQMTFEDGSPVETGTTVGPFDEGTTLTLIWEYSGILEQDGTGIGRNVLHVPLTRADLGTNLTCEADNAALTSPFTASVTVDLNVPPLSVTVTGAESATYEGDQVTLSCVVKGARPAAIITWLNGSVPVQDAPTLVNVQESPEIRSHTIRERAELLVQGLERDAPIVRVSPENVTVNESMDVLIFCQYSANPAKLSYVYWYQDGRQVNVAGSSEKYGNGNVDHPSLLIKNSSAADMGEYTCRVSNSVGASEVTNNAFVSVQYRPLVQVVMDPMEPVSEEDRVNVTLNCDVVRANPEYLVRVRWYLDGELLKELPECDGNSTMYDTNSELCNIDPSKLLLENVFKDFHGNYSCEGMNDAGWGTRSNEAELIGLSLELTCNVEDAGRPAATTFRWYRGSHLVPDETTATWTINPVSLETEDNFTCVPVSLSCRVECSPFCSVEWFKDDLMLLNDTHYKVSTSRMPPDPSSGDLQSAMSVLTWQMDRWPNGVLDRVQDNANYTCTSTSNMAGPGVTSHTYFRVEYPPEEILVSDSYIQVVEGEVPPKIECRASSYPEATYVWLHGEHTVAKGAVLNLDHPIERHRAGDYECIAQNRHGKMTSTTTFDILFKPECKIDRQDGGSGEDAHILLICRAAANPEEVVFRWRMLNETLTQDVTSEGLESRLRLPATAASLGTYYCYVNNTIGESIPCEIDVTGIMEKLGDDNIIVISAIVAAVIVLVLIICVVIIVICRRQRQAGKSHCRIPLSTPQGKGSALKKTSHVSFSFIDVVCGECVDVDEGALVALLSPFCYSPEGTSPRPDPFSPASVQPVHKWPLRPGVHVHVNSLTSLTDDSKPMHNNNTMTNLFPPTTTAPPPPHNPQHYPYHQHPLQHASHPLANNHHNQQDNHHPSYSHPLHPHQQYPTLDSKRAGSSLRKLNSHNNPHTLPRQTSLDVSREDLVSSDHSPTSHSHPKSATNNNKYRPKSAVSDLDVNFHTGNSVVVQTKPDISEGSTTGRKRKKPGQDMITENCQFANMFTFMPGEDPEASKPPTTGPKDNGIPSPPDDDKQTFYENLPFHGMQPPPNKQDAPEVPGSSMVGGGGSAGGSRPPSQLSQQASSGYGSTRSRKDVNLNQSSSEEGSKDPPKVPGRRDVSFRQDVAQMEDEKGFNRVQRQNSESYGSLRSASEKSAKSTLAKTAAYFSMRLTGNKRKGRSKGNSEENHQMIDKQPTIQTVPTTDSPTYPLRENESEVLAPSQHTTHFTSETKHTITSQPSQNTLILESSQTSKLTVIGRPPSRADSNTDSIYSEGSSNRNIPRPGRATKVRNHEPSSDPRASDVTETTDTLPTPAPRNGTGGKVKHTYQNIPLPTKDNITNAQRPSPKQPHHVLPENRKTANYGSAQNPTPSSSSSSSSPSSSHYQPQYQTQYQPQYQPHYQRNPSATYKQYPSSSSLKESHPPPSYNSCSRQSYSSSTYPHRLENQSHPATSYPNTQSHPATSYPSSQTHASKAYPQPANSQSHLPKYAPGVVYADLALSRNGQPNHYRRDLNTEYAILQFNGPIVGQEIDPFLTSLGGGDLEYADVDYATYNYGPIPYKAASITNAQEKKAEHEAEMQGVPVRPPRKKQ</sequence>
<evidence type="ECO:0000256" key="3">
    <source>
        <dbReference type="SAM" id="MobiDB-lite"/>
    </source>
</evidence>
<dbReference type="EMBL" id="JAHLQT010033114">
    <property type="protein sequence ID" value="KAG7159602.1"/>
    <property type="molecule type" value="Genomic_DNA"/>
</dbReference>
<keyword evidence="4" id="KW-1133">Transmembrane helix</keyword>
<feature type="non-terminal residue" evidence="6">
    <location>
        <position position="1735"/>
    </location>
</feature>
<dbReference type="InterPro" id="IPR007110">
    <property type="entry name" value="Ig-like_dom"/>
</dbReference>
<dbReference type="SUPFAM" id="SSF48726">
    <property type="entry name" value="Immunoglobulin"/>
    <property type="match status" value="7"/>
</dbReference>
<comment type="caution">
    <text evidence="6">The sequence shown here is derived from an EMBL/GenBank/DDBJ whole genome shotgun (WGS) entry which is preliminary data.</text>
</comment>
<evidence type="ECO:0000313" key="6">
    <source>
        <dbReference type="EMBL" id="KAG7159602.1"/>
    </source>
</evidence>
<feature type="compositionally biased region" description="Polar residues" evidence="3">
    <location>
        <begin position="1281"/>
        <end position="1293"/>
    </location>
</feature>
<dbReference type="PROSITE" id="PS50835">
    <property type="entry name" value="IG_LIKE"/>
    <property type="match status" value="7"/>
</dbReference>
<dbReference type="InterPro" id="IPR036179">
    <property type="entry name" value="Ig-like_dom_sf"/>
</dbReference>
<dbReference type="CDD" id="cd00096">
    <property type="entry name" value="Ig"/>
    <property type="match status" value="2"/>
</dbReference>
<dbReference type="InterPro" id="IPR003599">
    <property type="entry name" value="Ig_sub"/>
</dbReference>
<feature type="region of interest" description="Disordered" evidence="3">
    <location>
        <begin position="1108"/>
        <end position="1135"/>
    </location>
</feature>
<feature type="domain" description="Ig-like" evidence="5">
    <location>
        <begin position="12"/>
        <end position="126"/>
    </location>
</feature>
<dbReference type="SMART" id="SM00406">
    <property type="entry name" value="IGv"/>
    <property type="match status" value="2"/>
</dbReference>
<feature type="compositionally biased region" description="Polar residues" evidence="3">
    <location>
        <begin position="1591"/>
        <end position="1616"/>
    </location>
</feature>
<feature type="compositionally biased region" description="Low complexity" evidence="3">
    <location>
        <begin position="1021"/>
        <end position="1030"/>
    </location>
</feature>
<feature type="compositionally biased region" description="Low complexity" evidence="3">
    <location>
        <begin position="1513"/>
        <end position="1546"/>
    </location>
</feature>
<keyword evidence="1" id="KW-1015">Disulfide bond</keyword>
<dbReference type="Proteomes" id="UP000747542">
    <property type="component" value="Unassembled WGS sequence"/>
</dbReference>
<keyword evidence="7" id="KW-1185">Reference proteome</keyword>
<dbReference type="InterPro" id="IPR013783">
    <property type="entry name" value="Ig-like_fold"/>
</dbReference>
<feature type="region of interest" description="Disordered" evidence="3">
    <location>
        <begin position="1715"/>
        <end position="1735"/>
    </location>
</feature>
<feature type="domain" description="Ig-like" evidence="5">
    <location>
        <begin position="218"/>
        <end position="255"/>
    </location>
</feature>
<feature type="domain" description="Ig-like" evidence="5">
    <location>
        <begin position="741"/>
        <end position="826"/>
    </location>
</feature>
<feature type="domain" description="Ig-like" evidence="5">
    <location>
        <begin position="656"/>
        <end position="736"/>
    </location>
</feature>
<protein>
    <submittedName>
        <fullName evidence="6">Titin-like 13</fullName>
    </submittedName>
</protein>
<evidence type="ECO:0000313" key="7">
    <source>
        <dbReference type="Proteomes" id="UP000747542"/>
    </source>
</evidence>
<feature type="compositionally biased region" description="Polar residues" evidence="3">
    <location>
        <begin position="960"/>
        <end position="978"/>
    </location>
</feature>
<feature type="compositionally biased region" description="Polar residues" evidence="3">
    <location>
        <begin position="1547"/>
        <end position="1562"/>
    </location>
</feature>
<accession>A0A8J5JJF1</accession>
<feature type="compositionally biased region" description="Polar residues" evidence="3">
    <location>
        <begin position="1222"/>
        <end position="1234"/>
    </location>
</feature>
<feature type="compositionally biased region" description="Basic and acidic residues" evidence="3">
    <location>
        <begin position="1326"/>
        <end position="1335"/>
    </location>
</feature>
<dbReference type="Gene3D" id="2.60.40.10">
    <property type="entry name" value="Immunoglobulins"/>
    <property type="match status" value="9"/>
</dbReference>
<dbReference type="InterPro" id="IPR003598">
    <property type="entry name" value="Ig_sub2"/>
</dbReference>
<evidence type="ECO:0000256" key="2">
    <source>
        <dbReference type="ARBA" id="ARBA00023319"/>
    </source>
</evidence>
<dbReference type="SMART" id="SM00408">
    <property type="entry name" value="IGc2"/>
    <property type="match status" value="6"/>
</dbReference>
<keyword evidence="4" id="KW-0812">Transmembrane</keyword>
<feature type="transmembrane region" description="Helical" evidence="4">
    <location>
        <begin position="837"/>
        <end position="862"/>
    </location>
</feature>
<feature type="compositionally biased region" description="Polar residues" evidence="3">
    <location>
        <begin position="1408"/>
        <end position="1424"/>
    </location>
</feature>
<feature type="compositionally biased region" description="Low complexity" evidence="3">
    <location>
        <begin position="991"/>
        <end position="1004"/>
    </location>
</feature>
<reference evidence="6" key="1">
    <citation type="journal article" date="2021" name="Sci. Adv.">
        <title>The American lobster genome reveals insights on longevity, neural, and immune adaptations.</title>
        <authorList>
            <person name="Polinski J.M."/>
            <person name="Zimin A.V."/>
            <person name="Clark K.F."/>
            <person name="Kohn A.B."/>
            <person name="Sadowski N."/>
            <person name="Timp W."/>
            <person name="Ptitsyn A."/>
            <person name="Khanna P."/>
            <person name="Romanova D.Y."/>
            <person name="Williams P."/>
            <person name="Greenwood S.J."/>
            <person name="Moroz L.L."/>
            <person name="Walt D.R."/>
            <person name="Bodnar A.G."/>
        </authorList>
    </citation>
    <scope>NUCLEOTIDE SEQUENCE</scope>
    <source>
        <strain evidence="6">GMGI-L3</strain>
    </source>
</reference>
<feature type="compositionally biased region" description="Low complexity" evidence="3">
    <location>
        <begin position="1571"/>
        <end position="1584"/>
    </location>
</feature>
<keyword evidence="4" id="KW-0472">Membrane</keyword>
<feature type="domain" description="Ig-like" evidence="5">
    <location>
        <begin position="396"/>
        <end position="502"/>
    </location>
</feature>
<dbReference type="PANTHER" id="PTHR23278:SF32">
    <property type="entry name" value="NEUROMUSCULIN, ISOFORM E"/>
    <property type="match status" value="1"/>
</dbReference>
<evidence type="ECO:0000259" key="5">
    <source>
        <dbReference type="PROSITE" id="PS50835"/>
    </source>
</evidence>
<dbReference type="InterPro" id="IPR013106">
    <property type="entry name" value="Ig_V-set"/>
</dbReference>
<evidence type="ECO:0000256" key="4">
    <source>
        <dbReference type="SAM" id="Phobius"/>
    </source>
</evidence>
<dbReference type="Pfam" id="PF13927">
    <property type="entry name" value="Ig_3"/>
    <property type="match status" value="1"/>
</dbReference>
<feature type="region of interest" description="Disordered" evidence="3">
    <location>
        <begin position="1149"/>
        <end position="1631"/>
    </location>
</feature>
<feature type="compositionally biased region" description="Basic and acidic residues" evidence="3">
    <location>
        <begin position="1249"/>
        <end position="1265"/>
    </location>
</feature>
<organism evidence="6 7">
    <name type="scientific">Homarus americanus</name>
    <name type="common">American lobster</name>
    <dbReference type="NCBI Taxonomy" id="6706"/>
    <lineage>
        <taxon>Eukaryota</taxon>
        <taxon>Metazoa</taxon>
        <taxon>Ecdysozoa</taxon>
        <taxon>Arthropoda</taxon>
        <taxon>Crustacea</taxon>
        <taxon>Multicrustacea</taxon>
        <taxon>Malacostraca</taxon>
        <taxon>Eumalacostraca</taxon>
        <taxon>Eucarida</taxon>
        <taxon>Decapoda</taxon>
        <taxon>Pleocyemata</taxon>
        <taxon>Astacidea</taxon>
        <taxon>Nephropoidea</taxon>
        <taxon>Nephropidae</taxon>
        <taxon>Homarus</taxon>
    </lineage>
</organism>
<keyword evidence="2" id="KW-0393">Immunoglobulin domain</keyword>
<feature type="compositionally biased region" description="Polar residues" evidence="3">
    <location>
        <begin position="1365"/>
        <end position="1398"/>
    </location>
</feature>
<dbReference type="SMART" id="SM00409">
    <property type="entry name" value="IG"/>
    <property type="match status" value="6"/>
</dbReference>
<proteinExistence type="predicted"/>
<gene>
    <name evidence="6" type="primary">Ttn-L13</name>
    <name evidence="6" type="ORF">Hamer_G004266</name>
</gene>
<feature type="compositionally biased region" description="Basic and acidic residues" evidence="3">
    <location>
        <begin position="1435"/>
        <end position="1447"/>
    </location>
</feature>
<dbReference type="FunFam" id="2.60.40.10:FF:000032">
    <property type="entry name" value="palladin isoform X1"/>
    <property type="match status" value="1"/>
</dbReference>
<evidence type="ECO:0000256" key="1">
    <source>
        <dbReference type="ARBA" id="ARBA00023157"/>
    </source>
</evidence>
<name>A0A8J5JJF1_HOMAM</name>